<name>A0A0W8FNI6_9ZZZZ</name>
<dbReference type="EMBL" id="LNQE01000966">
    <property type="protein sequence ID" value="KUG22448.1"/>
    <property type="molecule type" value="Genomic_DNA"/>
</dbReference>
<reference evidence="2" key="1">
    <citation type="journal article" date="2015" name="Proc. Natl. Acad. Sci. U.S.A.">
        <title>Networks of energetic and metabolic interactions define dynamics in microbial communities.</title>
        <authorList>
            <person name="Embree M."/>
            <person name="Liu J.K."/>
            <person name="Al-Bassam M.M."/>
            <person name="Zengler K."/>
        </authorList>
    </citation>
    <scope>NUCLEOTIDE SEQUENCE</scope>
</reference>
<proteinExistence type="predicted"/>
<protein>
    <recommendedName>
        <fullName evidence="1">HNH nuclease domain-containing protein</fullName>
    </recommendedName>
</protein>
<sequence length="309" mass="36078">MSYESKMNEQFAMPTRAQVEQALLRSLLKHGGVIKEFGLGEKIVDEIANDFGLSEQQRTAFLQTVYRKENRVKKSLLWHRLLFRAADSLANDKLVSRPSQTLQLTNKKEWMLTEKGFDEALNLSNIPSERKEFLPTKSYEVQKIVKKINESSRPENYNPFDKGRKVIKVTRESTLRTRGFRQAVIEAYNCKCAICGMKIKSPDFLSWEVEAAHIVPHSYMGKDDIWNGLALCHLHHWAFDVGWFTLLDQYMIQVSSKVQRLPSDFGRFGDYEFIRSLSSKKTKIFLPKNSEFHPHHNAIKWHRENIFHQ</sequence>
<accession>A0A0W8FNI6</accession>
<evidence type="ECO:0000313" key="2">
    <source>
        <dbReference type="EMBL" id="KUG22448.1"/>
    </source>
</evidence>
<evidence type="ECO:0000259" key="1">
    <source>
        <dbReference type="Pfam" id="PF13391"/>
    </source>
</evidence>
<dbReference type="AlphaFoldDB" id="A0A0W8FNI6"/>
<comment type="caution">
    <text evidence="2">The sequence shown here is derived from an EMBL/GenBank/DDBJ whole genome shotgun (WGS) entry which is preliminary data.</text>
</comment>
<dbReference type="Pfam" id="PF13391">
    <property type="entry name" value="HNH_2"/>
    <property type="match status" value="1"/>
</dbReference>
<feature type="domain" description="HNH nuclease" evidence="1">
    <location>
        <begin position="192"/>
        <end position="246"/>
    </location>
</feature>
<dbReference type="CDD" id="cd00085">
    <property type="entry name" value="HNHc"/>
    <property type="match status" value="1"/>
</dbReference>
<dbReference type="Gene3D" id="1.10.30.50">
    <property type="match status" value="1"/>
</dbReference>
<organism evidence="2">
    <name type="scientific">hydrocarbon metagenome</name>
    <dbReference type="NCBI Taxonomy" id="938273"/>
    <lineage>
        <taxon>unclassified sequences</taxon>
        <taxon>metagenomes</taxon>
        <taxon>ecological metagenomes</taxon>
    </lineage>
</organism>
<dbReference type="InterPro" id="IPR003615">
    <property type="entry name" value="HNH_nuc"/>
</dbReference>
<gene>
    <name evidence="2" type="ORF">ASZ90_007778</name>
</gene>